<dbReference type="InterPro" id="IPR053134">
    <property type="entry name" value="RNA-dir_DNA_polymerase"/>
</dbReference>
<proteinExistence type="predicted"/>
<protein>
    <submittedName>
        <fullName evidence="2">Retrovirus-related Pol polyprotein from transposon opus</fullName>
    </submittedName>
</protein>
<name>A0A087UGR3_STEMI</name>
<dbReference type="InterPro" id="IPR000477">
    <property type="entry name" value="RT_dom"/>
</dbReference>
<dbReference type="PANTHER" id="PTHR24559">
    <property type="entry name" value="TRANSPOSON TY3-I GAG-POL POLYPROTEIN"/>
    <property type="match status" value="1"/>
</dbReference>
<dbReference type="EMBL" id="KK119726">
    <property type="protein sequence ID" value="KFM76552.1"/>
    <property type="molecule type" value="Genomic_DNA"/>
</dbReference>
<dbReference type="AlphaFoldDB" id="A0A087UGR3"/>
<sequence>MKTQKSGCVLTIRNLITKTDAEPMPRIDAVLDQLTNATIFSTLDLASGYWHIKLNEKDTEKLVFSTNFGLYEFNSLPFGWKNSPAVFQKTLKQLSDSICLKKGKKKNENYAGENRKMKRINQICKSKYYFC</sequence>
<dbReference type="Pfam" id="PF00078">
    <property type="entry name" value="RVT_1"/>
    <property type="match status" value="1"/>
</dbReference>
<dbReference type="CDD" id="cd01647">
    <property type="entry name" value="RT_LTR"/>
    <property type="match status" value="1"/>
</dbReference>
<evidence type="ECO:0000259" key="1">
    <source>
        <dbReference type="Pfam" id="PF00078"/>
    </source>
</evidence>
<dbReference type="Gene3D" id="3.10.10.10">
    <property type="entry name" value="HIV Type 1 Reverse Transcriptase, subunit A, domain 1"/>
    <property type="match status" value="1"/>
</dbReference>
<dbReference type="Gene3D" id="3.30.70.270">
    <property type="match status" value="1"/>
</dbReference>
<gene>
    <name evidence="2" type="ORF">X975_12182</name>
</gene>
<dbReference type="PANTHER" id="PTHR24559:SF444">
    <property type="entry name" value="REVERSE TRANSCRIPTASE DOMAIN-CONTAINING PROTEIN"/>
    <property type="match status" value="1"/>
</dbReference>
<organism evidence="2 3">
    <name type="scientific">Stegodyphus mimosarum</name>
    <name type="common">African social velvet spider</name>
    <dbReference type="NCBI Taxonomy" id="407821"/>
    <lineage>
        <taxon>Eukaryota</taxon>
        <taxon>Metazoa</taxon>
        <taxon>Ecdysozoa</taxon>
        <taxon>Arthropoda</taxon>
        <taxon>Chelicerata</taxon>
        <taxon>Arachnida</taxon>
        <taxon>Araneae</taxon>
        <taxon>Araneomorphae</taxon>
        <taxon>Entelegynae</taxon>
        <taxon>Eresoidea</taxon>
        <taxon>Eresidae</taxon>
        <taxon>Stegodyphus</taxon>
    </lineage>
</organism>
<reference evidence="2 3" key="1">
    <citation type="submission" date="2013-11" db="EMBL/GenBank/DDBJ databases">
        <title>Genome sequencing of Stegodyphus mimosarum.</title>
        <authorList>
            <person name="Bechsgaard J."/>
        </authorList>
    </citation>
    <scope>NUCLEOTIDE SEQUENCE [LARGE SCALE GENOMIC DNA]</scope>
</reference>
<dbReference type="InterPro" id="IPR043128">
    <property type="entry name" value="Rev_trsase/Diguanyl_cyclase"/>
</dbReference>
<feature type="domain" description="Reverse transcriptase" evidence="1">
    <location>
        <begin position="14"/>
        <end position="100"/>
    </location>
</feature>
<dbReference type="SUPFAM" id="SSF56672">
    <property type="entry name" value="DNA/RNA polymerases"/>
    <property type="match status" value="1"/>
</dbReference>
<feature type="non-terminal residue" evidence="2">
    <location>
        <position position="131"/>
    </location>
</feature>
<dbReference type="GO" id="GO:0071897">
    <property type="term" value="P:DNA biosynthetic process"/>
    <property type="evidence" value="ECO:0007669"/>
    <property type="project" value="UniProtKB-ARBA"/>
</dbReference>
<dbReference type="InterPro" id="IPR043502">
    <property type="entry name" value="DNA/RNA_pol_sf"/>
</dbReference>
<accession>A0A087UGR3</accession>
<dbReference type="STRING" id="407821.A0A087UGR3"/>
<dbReference type="Proteomes" id="UP000054359">
    <property type="component" value="Unassembled WGS sequence"/>
</dbReference>
<dbReference type="OrthoDB" id="112267at2759"/>
<evidence type="ECO:0000313" key="2">
    <source>
        <dbReference type="EMBL" id="KFM76552.1"/>
    </source>
</evidence>
<keyword evidence="3" id="KW-1185">Reference proteome</keyword>
<evidence type="ECO:0000313" key="3">
    <source>
        <dbReference type="Proteomes" id="UP000054359"/>
    </source>
</evidence>